<evidence type="ECO:0000313" key="1">
    <source>
        <dbReference type="EMBL" id="KAH6932927.1"/>
    </source>
</evidence>
<comment type="caution">
    <text evidence="1">The sequence shown here is derived from an EMBL/GenBank/DDBJ whole genome shotgun (WGS) entry which is preliminary data.</text>
</comment>
<evidence type="ECO:0000313" key="2">
    <source>
        <dbReference type="Proteomes" id="UP000821845"/>
    </source>
</evidence>
<dbReference type="Proteomes" id="UP000821845">
    <property type="component" value="Chromosome 4"/>
</dbReference>
<reference evidence="1" key="1">
    <citation type="submission" date="2020-05" db="EMBL/GenBank/DDBJ databases">
        <title>Large-scale comparative analyses of tick genomes elucidate their genetic diversity and vector capacities.</title>
        <authorList>
            <person name="Jia N."/>
            <person name="Wang J."/>
            <person name="Shi W."/>
            <person name="Du L."/>
            <person name="Sun Y."/>
            <person name="Zhan W."/>
            <person name="Jiang J."/>
            <person name="Wang Q."/>
            <person name="Zhang B."/>
            <person name="Ji P."/>
            <person name="Sakyi L.B."/>
            <person name="Cui X."/>
            <person name="Yuan T."/>
            <person name="Jiang B."/>
            <person name="Yang W."/>
            <person name="Lam T.T.-Y."/>
            <person name="Chang Q."/>
            <person name="Ding S."/>
            <person name="Wang X."/>
            <person name="Zhu J."/>
            <person name="Ruan X."/>
            <person name="Zhao L."/>
            <person name="Wei J."/>
            <person name="Que T."/>
            <person name="Du C."/>
            <person name="Cheng J."/>
            <person name="Dai P."/>
            <person name="Han X."/>
            <person name="Huang E."/>
            <person name="Gao Y."/>
            <person name="Liu J."/>
            <person name="Shao H."/>
            <person name="Ye R."/>
            <person name="Li L."/>
            <person name="Wei W."/>
            <person name="Wang X."/>
            <person name="Wang C."/>
            <person name="Yang T."/>
            <person name="Huo Q."/>
            <person name="Li W."/>
            <person name="Guo W."/>
            <person name="Chen H."/>
            <person name="Zhou L."/>
            <person name="Ni X."/>
            <person name="Tian J."/>
            <person name="Zhou Y."/>
            <person name="Sheng Y."/>
            <person name="Liu T."/>
            <person name="Pan Y."/>
            <person name="Xia L."/>
            <person name="Li J."/>
            <person name="Zhao F."/>
            <person name="Cao W."/>
        </authorList>
    </citation>
    <scope>NUCLEOTIDE SEQUENCE</scope>
    <source>
        <strain evidence="1">Hyas-2018</strain>
    </source>
</reference>
<keyword evidence="2" id="KW-1185">Reference proteome</keyword>
<sequence>MALSIQDPDEPIVEMKLPKWHLQERSSRAFTPKRYMSLRGCFQASVAELATHFSGFGRSRKNRSVGVPRRPQLPPRLSRSIRFARAPAVRCPANSVGLVVVVFGGAGVPNAFLIGRLVAST</sequence>
<name>A0ACB7SCM6_HYAAI</name>
<dbReference type="EMBL" id="CM023484">
    <property type="protein sequence ID" value="KAH6932927.1"/>
    <property type="molecule type" value="Genomic_DNA"/>
</dbReference>
<accession>A0ACB7SCM6</accession>
<gene>
    <name evidence="1" type="ORF">HPB50_010693</name>
</gene>
<protein>
    <submittedName>
        <fullName evidence="1">Uncharacterized protein</fullName>
    </submittedName>
</protein>
<proteinExistence type="predicted"/>
<organism evidence="1 2">
    <name type="scientific">Hyalomma asiaticum</name>
    <name type="common">Tick</name>
    <dbReference type="NCBI Taxonomy" id="266040"/>
    <lineage>
        <taxon>Eukaryota</taxon>
        <taxon>Metazoa</taxon>
        <taxon>Ecdysozoa</taxon>
        <taxon>Arthropoda</taxon>
        <taxon>Chelicerata</taxon>
        <taxon>Arachnida</taxon>
        <taxon>Acari</taxon>
        <taxon>Parasitiformes</taxon>
        <taxon>Ixodida</taxon>
        <taxon>Ixodoidea</taxon>
        <taxon>Ixodidae</taxon>
        <taxon>Hyalomminae</taxon>
        <taxon>Hyalomma</taxon>
    </lineage>
</organism>